<dbReference type="EMBL" id="JADFTS010000004">
    <property type="protein sequence ID" value="KAF9611169.1"/>
    <property type="molecule type" value="Genomic_DNA"/>
</dbReference>
<keyword evidence="5 8" id="KW-0378">Hydrolase</keyword>
<dbReference type="OrthoDB" id="187139at2759"/>
<comment type="subcellular location">
    <subcellularLocation>
        <location evidence="1">Secreted</location>
        <location evidence="1">Cell wall</location>
    </subcellularLocation>
</comment>
<evidence type="ECO:0000256" key="1">
    <source>
        <dbReference type="ARBA" id="ARBA00004191"/>
    </source>
</evidence>
<dbReference type="Proteomes" id="UP000631114">
    <property type="component" value="Unassembled WGS sequence"/>
</dbReference>
<dbReference type="AlphaFoldDB" id="A0A835M1Y4"/>
<keyword evidence="6 8" id="KW-0326">Glycosidase</keyword>
<evidence type="ECO:0000256" key="4">
    <source>
        <dbReference type="ARBA" id="ARBA00022525"/>
    </source>
</evidence>
<evidence type="ECO:0000313" key="10">
    <source>
        <dbReference type="Proteomes" id="UP000631114"/>
    </source>
</evidence>
<comment type="similarity">
    <text evidence="2 8">Belongs to the glycosyl hydrolase 28 family.</text>
</comment>
<evidence type="ECO:0000256" key="7">
    <source>
        <dbReference type="ARBA" id="ARBA00023316"/>
    </source>
</evidence>
<dbReference type="InterPro" id="IPR012334">
    <property type="entry name" value="Pectin_lyas_fold"/>
</dbReference>
<evidence type="ECO:0000256" key="8">
    <source>
        <dbReference type="RuleBase" id="RU361169"/>
    </source>
</evidence>
<keyword evidence="3" id="KW-0134">Cell wall</keyword>
<dbReference type="GO" id="GO:0004650">
    <property type="term" value="F:polygalacturonase activity"/>
    <property type="evidence" value="ECO:0007669"/>
    <property type="project" value="InterPro"/>
</dbReference>
<dbReference type="Pfam" id="PF00295">
    <property type="entry name" value="Glyco_hydro_28"/>
    <property type="match status" value="1"/>
</dbReference>
<keyword evidence="10" id="KW-1185">Reference proteome</keyword>
<keyword evidence="7" id="KW-0961">Cell wall biogenesis/degradation</keyword>
<dbReference type="SUPFAM" id="SSF51126">
    <property type="entry name" value="Pectin lyase-like"/>
    <property type="match status" value="1"/>
</dbReference>
<proteinExistence type="inferred from homology"/>
<evidence type="ECO:0008006" key="11">
    <source>
        <dbReference type="Google" id="ProtNLM"/>
    </source>
</evidence>
<evidence type="ECO:0000256" key="3">
    <source>
        <dbReference type="ARBA" id="ARBA00022512"/>
    </source>
</evidence>
<organism evidence="9 10">
    <name type="scientific">Coptis chinensis</name>
    <dbReference type="NCBI Taxonomy" id="261450"/>
    <lineage>
        <taxon>Eukaryota</taxon>
        <taxon>Viridiplantae</taxon>
        <taxon>Streptophyta</taxon>
        <taxon>Embryophyta</taxon>
        <taxon>Tracheophyta</taxon>
        <taxon>Spermatophyta</taxon>
        <taxon>Magnoliopsida</taxon>
        <taxon>Ranunculales</taxon>
        <taxon>Ranunculaceae</taxon>
        <taxon>Coptidoideae</taxon>
        <taxon>Coptis</taxon>
    </lineage>
</organism>
<dbReference type="InterPro" id="IPR000743">
    <property type="entry name" value="Glyco_hydro_28"/>
</dbReference>
<dbReference type="GO" id="GO:0071555">
    <property type="term" value="P:cell wall organization"/>
    <property type="evidence" value="ECO:0007669"/>
    <property type="project" value="UniProtKB-KW"/>
</dbReference>
<reference evidence="9 10" key="1">
    <citation type="submission" date="2020-10" db="EMBL/GenBank/DDBJ databases">
        <title>The Coptis chinensis genome and diversification of protoberbering-type alkaloids.</title>
        <authorList>
            <person name="Wang B."/>
            <person name="Shu S."/>
            <person name="Song C."/>
            <person name="Liu Y."/>
        </authorList>
    </citation>
    <scope>NUCLEOTIDE SEQUENCE [LARGE SCALE GENOMIC DNA]</scope>
    <source>
        <strain evidence="9">HL-2020</strain>
        <tissue evidence="9">Leaf</tissue>
    </source>
</reference>
<dbReference type="InterPro" id="IPR011050">
    <property type="entry name" value="Pectin_lyase_fold/virulence"/>
</dbReference>
<dbReference type="Gene3D" id="2.160.20.10">
    <property type="entry name" value="Single-stranded right-handed beta-helix, Pectin lyase-like"/>
    <property type="match status" value="1"/>
</dbReference>
<evidence type="ECO:0000256" key="5">
    <source>
        <dbReference type="ARBA" id="ARBA00022801"/>
    </source>
</evidence>
<accession>A0A835M1Y4</accession>
<evidence type="ECO:0000256" key="2">
    <source>
        <dbReference type="ARBA" id="ARBA00008834"/>
    </source>
</evidence>
<protein>
    <recommendedName>
        <fullName evidence="11">Polygalacturonase</fullName>
    </recommendedName>
</protein>
<dbReference type="GO" id="GO:0005975">
    <property type="term" value="P:carbohydrate metabolic process"/>
    <property type="evidence" value="ECO:0007669"/>
    <property type="project" value="InterPro"/>
</dbReference>
<sequence>MDCQVDEYEGRRGSNIAHQAFTLAWKSTCESTGDVSLLIPKGTYSIGPIQFLGPCKSLNSLTIQMQASFNSHIQPCNILIRIKWMISSNSGLTNLLGICRNVKFASITKTRLRGITSMNSKFFHIVLLDCKDFHGTGIEISAPANSPNTYGIHIERSTSVLILNSVIGTGDDFISIGQGNSHVTINLILIARQAAQETSHSPNYQASSSTEYGVGSGVSADVEQVHAGVSTEVSNQHEDMEYKSCNSDRYKDGTCSGLI</sequence>
<keyword evidence="4" id="KW-0964">Secreted</keyword>
<dbReference type="PANTHER" id="PTHR31375">
    <property type="match status" value="1"/>
</dbReference>
<gene>
    <name evidence="9" type="ORF">IFM89_027327</name>
</gene>
<name>A0A835M1Y4_9MAGN</name>
<evidence type="ECO:0000256" key="6">
    <source>
        <dbReference type="ARBA" id="ARBA00023295"/>
    </source>
</evidence>
<evidence type="ECO:0000313" key="9">
    <source>
        <dbReference type="EMBL" id="KAF9611169.1"/>
    </source>
</evidence>
<comment type="caution">
    <text evidence="9">The sequence shown here is derived from an EMBL/GenBank/DDBJ whole genome shotgun (WGS) entry which is preliminary data.</text>
</comment>